<feature type="compositionally biased region" description="Basic and acidic residues" evidence="1">
    <location>
        <begin position="85"/>
        <end position="95"/>
    </location>
</feature>
<reference evidence="2" key="2">
    <citation type="journal article" date="2015" name="Genome Biol.">
        <title>Comparative genomics of Steinernema reveals deeply conserved gene regulatory networks.</title>
        <authorList>
            <person name="Dillman A.R."/>
            <person name="Macchietto M."/>
            <person name="Porter C.F."/>
            <person name="Rogers A."/>
            <person name="Williams B."/>
            <person name="Antoshechkin I."/>
            <person name="Lee M.M."/>
            <person name="Goodwin Z."/>
            <person name="Lu X."/>
            <person name="Lewis E.E."/>
            <person name="Goodrich-Blair H."/>
            <person name="Stock S.P."/>
            <person name="Adams B.J."/>
            <person name="Sternberg P.W."/>
            <person name="Mortazavi A."/>
        </authorList>
    </citation>
    <scope>NUCLEOTIDE SEQUENCE [LARGE SCALE GENOMIC DNA]</scope>
    <source>
        <strain evidence="2">ALL</strain>
    </source>
</reference>
<sequence length="112" mass="12095">MSSLDSSVRNTSSTSHPHRTQLCLSSSSKQFSPRSKQTKSLFGLCFPRDRSSAESDLLAGPKAKTRCATMVAATVQMRFALTGRGSDRYPKDAGVTREPLGRSGHAASINYI</sequence>
<evidence type="ECO:0000313" key="2">
    <source>
        <dbReference type="EMBL" id="TKR92398.1"/>
    </source>
</evidence>
<feature type="region of interest" description="Disordered" evidence="1">
    <location>
        <begin position="84"/>
        <end position="112"/>
    </location>
</feature>
<gene>
    <name evidence="2" type="ORF">L596_007060</name>
</gene>
<name>A0A4U5P845_STECR</name>
<protein>
    <submittedName>
        <fullName evidence="2">Uncharacterized protein</fullName>
    </submittedName>
</protein>
<feature type="region of interest" description="Disordered" evidence="1">
    <location>
        <begin position="1"/>
        <end position="36"/>
    </location>
</feature>
<feature type="compositionally biased region" description="Low complexity" evidence="1">
    <location>
        <begin position="25"/>
        <end position="35"/>
    </location>
</feature>
<reference evidence="2" key="1">
    <citation type="submission" date="2013-11" db="EMBL/GenBank/DDBJ databases">
        <authorList>
            <person name="Sternberg P."/>
            <person name="Dillman A."/>
            <person name="Macchietto M."/>
        </authorList>
    </citation>
    <scope>NUCLEOTIDE SEQUENCE</scope>
    <source>
        <strain evidence="2">ALL</strain>
    </source>
</reference>
<dbReference type="EMBL" id="AZBU02000002">
    <property type="protein sequence ID" value="TKR92398.1"/>
    <property type="molecule type" value="Genomic_DNA"/>
</dbReference>
<accession>A0A4U5P845</accession>
<reference evidence="2" key="3">
    <citation type="journal article" date="2019" name="G3 (Bethesda)">
        <title>Hybrid Assembly of the Genome of the Entomopathogenic Nematode Steinernema carpocapsae Identifies the X-Chromosome.</title>
        <authorList>
            <person name="Serra L."/>
            <person name="Macchietto M."/>
            <person name="Macias-Munoz A."/>
            <person name="McGill C.J."/>
            <person name="Rodriguez I.M."/>
            <person name="Rodriguez B."/>
            <person name="Murad R."/>
            <person name="Mortazavi A."/>
        </authorList>
    </citation>
    <scope>NUCLEOTIDE SEQUENCE</scope>
    <source>
        <strain evidence="2">ALL</strain>
    </source>
</reference>
<dbReference type="AlphaFoldDB" id="A0A4U5P845"/>
<feature type="compositionally biased region" description="Polar residues" evidence="1">
    <location>
        <begin position="1"/>
        <end position="15"/>
    </location>
</feature>
<evidence type="ECO:0000256" key="1">
    <source>
        <dbReference type="SAM" id="MobiDB-lite"/>
    </source>
</evidence>
<comment type="caution">
    <text evidence="2">The sequence shown here is derived from an EMBL/GenBank/DDBJ whole genome shotgun (WGS) entry which is preliminary data.</text>
</comment>
<proteinExistence type="predicted"/>
<organism evidence="2">
    <name type="scientific">Steinernema carpocapsae</name>
    <name type="common">Entomopathogenic nematode</name>
    <dbReference type="NCBI Taxonomy" id="34508"/>
    <lineage>
        <taxon>Eukaryota</taxon>
        <taxon>Metazoa</taxon>
        <taxon>Ecdysozoa</taxon>
        <taxon>Nematoda</taxon>
        <taxon>Chromadorea</taxon>
        <taxon>Rhabditida</taxon>
        <taxon>Tylenchina</taxon>
        <taxon>Panagrolaimomorpha</taxon>
        <taxon>Strongyloidoidea</taxon>
        <taxon>Steinernematidae</taxon>
        <taxon>Steinernema</taxon>
    </lineage>
</organism>